<feature type="domain" description="Fibronectin type-III" evidence="3">
    <location>
        <begin position="520"/>
        <end position="598"/>
    </location>
</feature>
<evidence type="ECO:0000256" key="2">
    <source>
        <dbReference type="SAM" id="SignalP"/>
    </source>
</evidence>
<keyword evidence="5" id="KW-1185">Reference proteome</keyword>
<keyword evidence="2" id="KW-0732">Signal</keyword>
<dbReference type="EMBL" id="JBHSMC010000016">
    <property type="protein sequence ID" value="MFC5465689.1"/>
    <property type="molecule type" value="Genomic_DNA"/>
</dbReference>
<dbReference type="Pfam" id="PF00041">
    <property type="entry name" value="fn3"/>
    <property type="match status" value="1"/>
</dbReference>
<dbReference type="InterPro" id="IPR023296">
    <property type="entry name" value="Glyco_hydro_beta-prop_sf"/>
</dbReference>
<dbReference type="Gene3D" id="2.115.10.20">
    <property type="entry name" value="Glycosyl hydrolase domain, family 43"/>
    <property type="match status" value="1"/>
</dbReference>
<accession>A0ABW0LIK5</accession>
<name>A0ABW0LIK5_9BACI</name>
<feature type="signal peptide" evidence="2">
    <location>
        <begin position="1"/>
        <end position="25"/>
    </location>
</feature>
<dbReference type="Pfam" id="PF02018">
    <property type="entry name" value="CBM_4_9"/>
    <property type="match status" value="1"/>
</dbReference>
<gene>
    <name evidence="4" type="ORF">ACFPM4_13130</name>
</gene>
<dbReference type="InterPro" id="IPR036116">
    <property type="entry name" value="FN3_sf"/>
</dbReference>
<dbReference type="InterPro" id="IPR008979">
    <property type="entry name" value="Galactose-bd-like_sf"/>
</dbReference>
<dbReference type="InterPro" id="IPR003961">
    <property type="entry name" value="FN3_dom"/>
</dbReference>
<evidence type="ECO:0000313" key="5">
    <source>
        <dbReference type="Proteomes" id="UP001596147"/>
    </source>
</evidence>
<proteinExistence type="predicted"/>
<dbReference type="SMART" id="SM00060">
    <property type="entry name" value="FN3"/>
    <property type="match status" value="1"/>
</dbReference>
<comment type="caution">
    <text evidence="4">The sequence shown here is derived from an EMBL/GenBank/DDBJ whole genome shotgun (WGS) entry which is preliminary data.</text>
</comment>
<dbReference type="InterPro" id="IPR054470">
    <property type="entry name" value="FIMAH_dom"/>
</dbReference>
<evidence type="ECO:0000256" key="1">
    <source>
        <dbReference type="ARBA" id="ARBA00022801"/>
    </source>
</evidence>
<reference evidence="5" key="1">
    <citation type="journal article" date="2019" name="Int. J. Syst. Evol. Microbiol.">
        <title>The Global Catalogue of Microorganisms (GCM) 10K type strain sequencing project: providing services to taxonomists for standard genome sequencing and annotation.</title>
        <authorList>
            <consortium name="The Broad Institute Genomics Platform"/>
            <consortium name="The Broad Institute Genome Sequencing Center for Infectious Disease"/>
            <person name="Wu L."/>
            <person name="Ma J."/>
        </authorList>
    </citation>
    <scope>NUCLEOTIDE SEQUENCE [LARGE SCALE GENOMIC DNA]</scope>
    <source>
        <strain evidence="5">CGMCC 1.12237</strain>
    </source>
</reference>
<dbReference type="SUPFAM" id="SSF49265">
    <property type="entry name" value="Fibronectin type III"/>
    <property type="match status" value="1"/>
</dbReference>
<dbReference type="InterPro" id="IPR003305">
    <property type="entry name" value="CenC_carb-bd"/>
</dbReference>
<sequence length="962" mass="107467">MMKKVLFVFISIMMLFSMAVVPALAITPTDVQFMSRVTGKTQDWDTHIPNPNQTHTNYHVWGTDLGIMWDAGDGKMMIAFGDTDGSASEPYWRSNTLAISTDTNPDDGLTIDSMILGPEGRAKQIIPSKKINNDEITVIPTAGITVGDRHYIHYMSVNHWGTDGNWITNYGGIAYSDDDGQTWTKDPDTKWMNDESSHNNFQQAAFIKDDGYVYMFSTENGRAGDIYLSRVPENEMLEKRSYQYWNGNSWIKDNEAAVKPITKGPAGELSVVYNSYYDKYIMAYKSKDRAALVIREADTLTGPWSGEKILRRGAGLYGPYIHPWFNDGAELYFTMTRWRPEYNIFFMKSVLTDDDLEGNILSDPGFEDQLTSSLVAPWQYDTNKCVYCINDGTVEIENGEDTAHSGSNNVIVRGSSGSHGITQKIVVAPNKNYTLKAWVRSSENIEKGSLGVRSPDGGKVLYETKFNALSDFTEMEVSFSSEENAIVEIFGNMVANEEDSWIRLDDFSVTEGGIPDAKPYWSEEKHLSVNGITSTGVTLNWSGALDDHAVTGYEIYQDGEKIHTIHDANIDSYTISDLVADKNYTFKVEALDKNNRVSIDGPEYVLGENLVNSPGFEEQTSNGNKIIDNIRSSENLTYTGEWNGLIQSGAYNNTVHVTNKAGDEVEYSFEGSSIRFYTKTGPASGIIDIYVDGVKKATFDTYSRNPIHSVLAYEDLNLSPAVEHTIRIVHTGEKNPQSNGYFIHVDYFETNSIVPWHSEGDVGIHVNSDFSYSGANNAWIKDTADWNSIYQPIKLEPNTNYKLTAWVQTSNHNVDGRLGVRLPHGEERTVMNELSFGMQGNYTRQTVTFNSGTNSSVEVFAGLHATTGNSWLRIDNISLEIIPDFKSASKQVETFIEKKGIVRALQAKLIAAEDARNQGNEQACKNQLQAFINQVNAQAGKAIDKEEAISLIWHVKQLISQK</sequence>
<keyword evidence="1" id="KW-0378">Hydrolase</keyword>
<evidence type="ECO:0000259" key="3">
    <source>
        <dbReference type="SMART" id="SM00060"/>
    </source>
</evidence>
<dbReference type="InterPro" id="IPR013783">
    <property type="entry name" value="Ig-like_fold"/>
</dbReference>
<dbReference type="CDD" id="cd15482">
    <property type="entry name" value="Sialidase_non-viral"/>
    <property type="match status" value="1"/>
</dbReference>
<dbReference type="CDD" id="cd00063">
    <property type="entry name" value="FN3"/>
    <property type="match status" value="1"/>
</dbReference>
<feature type="chain" id="PRO_5045967506" evidence="2">
    <location>
        <begin position="26"/>
        <end position="962"/>
    </location>
</feature>
<dbReference type="SUPFAM" id="SSF49785">
    <property type="entry name" value="Galactose-binding domain-like"/>
    <property type="match status" value="1"/>
</dbReference>
<dbReference type="SUPFAM" id="SSF75005">
    <property type="entry name" value="Arabinanase/levansucrase/invertase"/>
    <property type="match status" value="1"/>
</dbReference>
<dbReference type="Gene3D" id="2.60.40.10">
    <property type="entry name" value="Immunoglobulins"/>
    <property type="match status" value="1"/>
</dbReference>
<organism evidence="4 5">
    <name type="scientific">Lederbergia graminis</name>
    <dbReference type="NCBI Taxonomy" id="735518"/>
    <lineage>
        <taxon>Bacteria</taxon>
        <taxon>Bacillati</taxon>
        <taxon>Bacillota</taxon>
        <taxon>Bacilli</taxon>
        <taxon>Bacillales</taxon>
        <taxon>Bacillaceae</taxon>
        <taxon>Lederbergia</taxon>
    </lineage>
</organism>
<dbReference type="Gene3D" id="2.60.120.260">
    <property type="entry name" value="Galactose-binding domain-like"/>
    <property type="match status" value="3"/>
</dbReference>
<dbReference type="InterPro" id="IPR025442">
    <property type="entry name" value="DUF4185"/>
</dbReference>
<dbReference type="Pfam" id="PF13810">
    <property type="entry name" value="DUF4185"/>
    <property type="match status" value="1"/>
</dbReference>
<evidence type="ECO:0000313" key="4">
    <source>
        <dbReference type="EMBL" id="MFC5465689.1"/>
    </source>
</evidence>
<protein>
    <submittedName>
        <fullName evidence="4">DUF4185 domain-containing protein</fullName>
    </submittedName>
</protein>
<dbReference type="Proteomes" id="UP001596147">
    <property type="component" value="Unassembled WGS sequence"/>
</dbReference>
<dbReference type="RefSeq" id="WP_382352511.1">
    <property type="nucleotide sequence ID" value="NZ_JBHSMC010000016.1"/>
</dbReference>
<dbReference type="Pfam" id="PF22888">
    <property type="entry name" value="FIMAH"/>
    <property type="match status" value="1"/>
</dbReference>